<keyword evidence="9" id="KW-1185">Reference proteome</keyword>
<dbReference type="EMBL" id="BMIK01000006">
    <property type="protein sequence ID" value="GGC29660.1"/>
    <property type="molecule type" value="Genomic_DNA"/>
</dbReference>
<dbReference type="InterPro" id="IPR005793">
    <property type="entry name" value="Formyl_trans_C"/>
</dbReference>
<dbReference type="InterPro" id="IPR011034">
    <property type="entry name" value="Formyl_transferase-like_C_sf"/>
</dbReference>
<dbReference type="SUPFAM" id="SSF50486">
    <property type="entry name" value="FMT C-terminal domain-like"/>
    <property type="match status" value="1"/>
</dbReference>
<dbReference type="CDD" id="cd08646">
    <property type="entry name" value="FMT_core_Met-tRNA-FMT_N"/>
    <property type="match status" value="1"/>
</dbReference>
<protein>
    <recommendedName>
        <fullName evidence="2 5">Methionyl-tRNA formyltransferase</fullName>
        <ecNumber evidence="2 5">2.1.2.9</ecNumber>
    </recommendedName>
</protein>
<organism evidence="8 9">
    <name type="scientific">Parapedobacter defluvii</name>
    <dbReference type="NCBI Taxonomy" id="2045106"/>
    <lineage>
        <taxon>Bacteria</taxon>
        <taxon>Pseudomonadati</taxon>
        <taxon>Bacteroidota</taxon>
        <taxon>Sphingobacteriia</taxon>
        <taxon>Sphingobacteriales</taxon>
        <taxon>Sphingobacteriaceae</taxon>
        <taxon>Parapedobacter</taxon>
    </lineage>
</organism>
<evidence type="ECO:0000259" key="7">
    <source>
        <dbReference type="Pfam" id="PF02911"/>
    </source>
</evidence>
<evidence type="ECO:0000256" key="1">
    <source>
        <dbReference type="ARBA" id="ARBA00010699"/>
    </source>
</evidence>
<evidence type="ECO:0000256" key="3">
    <source>
        <dbReference type="ARBA" id="ARBA00022679"/>
    </source>
</evidence>
<sequence>MRIIFMGTPEFAVASLDALLEAGEDVVAVVTAPDKPAGRGQKLQQSAVKTYAISRGIPVLQPIKLRDPQFLSNLKSLGADLQVVVAFRMLPEVVWNMPPLGTVNLHASLLPQYRGAAPINHAVINGETESGVTTFLLQHEIDTGNILFTEKVAIGPDDTAGDLHDKLMAVGAGLLVRTVKALAAGKTNPTPQGRLAPGDVLKHAPKIFKEDGKIDWNRPVDDVYNLIRGLSPYPTAYTELDGQVLKIFKATKEKTAVNHPVGTYFTDGTSFLKFACPDGYISIQELQLAGKKRMDIQAFLRGYRSDSVTIFSQ</sequence>
<dbReference type="RefSeq" id="WP_188750588.1">
    <property type="nucleotide sequence ID" value="NZ_BMIK01000006.1"/>
</dbReference>
<dbReference type="InterPro" id="IPR041711">
    <property type="entry name" value="Met-tRNA-FMT_N"/>
</dbReference>
<dbReference type="SUPFAM" id="SSF53328">
    <property type="entry name" value="Formyltransferase"/>
    <property type="match status" value="1"/>
</dbReference>
<comment type="similarity">
    <text evidence="1 5">Belongs to the Fmt family.</text>
</comment>
<keyword evidence="3 5" id="KW-0808">Transferase</keyword>
<evidence type="ECO:0000313" key="8">
    <source>
        <dbReference type="EMBL" id="GGC29660.1"/>
    </source>
</evidence>
<dbReference type="InterPro" id="IPR002376">
    <property type="entry name" value="Formyl_transf_N"/>
</dbReference>
<dbReference type="InterPro" id="IPR005794">
    <property type="entry name" value="Fmt"/>
</dbReference>
<dbReference type="PANTHER" id="PTHR11138:SF5">
    <property type="entry name" value="METHIONYL-TRNA FORMYLTRANSFERASE, MITOCHONDRIAL"/>
    <property type="match status" value="1"/>
</dbReference>
<evidence type="ECO:0000256" key="5">
    <source>
        <dbReference type="HAMAP-Rule" id="MF_00182"/>
    </source>
</evidence>
<name>A0ABQ1LVF7_9SPHI</name>
<accession>A0ABQ1LVF7</accession>
<dbReference type="HAMAP" id="MF_00182">
    <property type="entry name" value="Formyl_trans"/>
    <property type="match status" value="1"/>
</dbReference>
<dbReference type="InterPro" id="IPR036477">
    <property type="entry name" value="Formyl_transf_N_sf"/>
</dbReference>
<evidence type="ECO:0000256" key="2">
    <source>
        <dbReference type="ARBA" id="ARBA00012261"/>
    </source>
</evidence>
<dbReference type="Pfam" id="PF00551">
    <property type="entry name" value="Formyl_trans_N"/>
    <property type="match status" value="1"/>
</dbReference>
<feature type="domain" description="Formyl transferase C-terminal" evidence="7">
    <location>
        <begin position="206"/>
        <end position="304"/>
    </location>
</feature>
<proteinExistence type="inferred from homology"/>
<keyword evidence="4 5" id="KW-0648">Protein biosynthesis</keyword>
<dbReference type="EC" id="2.1.2.9" evidence="2 5"/>
<evidence type="ECO:0000259" key="6">
    <source>
        <dbReference type="Pfam" id="PF00551"/>
    </source>
</evidence>
<dbReference type="InterPro" id="IPR044135">
    <property type="entry name" value="Met-tRNA-FMT_C"/>
</dbReference>
<feature type="domain" description="Formyl transferase N-terminal" evidence="6">
    <location>
        <begin position="1"/>
        <end position="178"/>
    </location>
</feature>
<comment type="catalytic activity">
    <reaction evidence="5">
        <text>L-methionyl-tRNA(fMet) + (6R)-10-formyltetrahydrofolate = N-formyl-L-methionyl-tRNA(fMet) + (6S)-5,6,7,8-tetrahydrofolate + H(+)</text>
        <dbReference type="Rhea" id="RHEA:24380"/>
        <dbReference type="Rhea" id="RHEA-COMP:9952"/>
        <dbReference type="Rhea" id="RHEA-COMP:9953"/>
        <dbReference type="ChEBI" id="CHEBI:15378"/>
        <dbReference type="ChEBI" id="CHEBI:57453"/>
        <dbReference type="ChEBI" id="CHEBI:78530"/>
        <dbReference type="ChEBI" id="CHEBI:78844"/>
        <dbReference type="ChEBI" id="CHEBI:195366"/>
        <dbReference type="EC" id="2.1.2.9"/>
    </reaction>
</comment>
<feature type="binding site" evidence="5">
    <location>
        <begin position="108"/>
        <end position="111"/>
    </location>
    <ligand>
        <name>(6S)-5,6,7,8-tetrahydrofolate</name>
        <dbReference type="ChEBI" id="CHEBI:57453"/>
    </ligand>
</feature>
<comment type="function">
    <text evidence="5">Attaches a formyl group to the free amino group of methionyl-tRNA(fMet). The formyl group appears to play a dual role in the initiator identity of N-formylmethionyl-tRNA by promoting its recognition by IF2 and preventing the misappropriation of this tRNA by the elongation apparatus.</text>
</comment>
<dbReference type="Pfam" id="PF02911">
    <property type="entry name" value="Formyl_trans_C"/>
    <property type="match status" value="1"/>
</dbReference>
<dbReference type="PANTHER" id="PTHR11138">
    <property type="entry name" value="METHIONYL-TRNA FORMYLTRANSFERASE"/>
    <property type="match status" value="1"/>
</dbReference>
<dbReference type="NCBIfam" id="TIGR00460">
    <property type="entry name" value="fmt"/>
    <property type="match status" value="1"/>
</dbReference>
<dbReference type="Proteomes" id="UP000597338">
    <property type="component" value="Unassembled WGS sequence"/>
</dbReference>
<comment type="caution">
    <text evidence="8">The sequence shown here is derived from an EMBL/GenBank/DDBJ whole genome shotgun (WGS) entry which is preliminary data.</text>
</comment>
<dbReference type="CDD" id="cd08704">
    <property type="entry name" value="Met_tRNA_FMT_C"/>
    <property type="match status" value="1"/>
</dbReference>
<dbReference type="Gene3D" id="3.40.50.12230">
    <property type="match status" value="1"/>
</dbReference>
<gene>
    <name evidence="5 8" type="primary">fmt</name>
    <name evidence="8" type="ORF">GCM10011386_22100</name>
</gene>
<evidence type="ECO:0000313" key="9">
    <source>
        <dbReference type="Proteomes" id="UP000597338"/>
    </source>
</evidence>
<evidence type="ECO:0000256" key="4">
    <source>
        <dbReference type="ARBA" id="ARBA00022917"/>
    </source>
</evidence>
<reference evidence="9" key="1">
    <citation type="journal article" date="2019" name="Int. J. Syst. Evol. Microbiol.">
        <title>The Global Catalogue of Microorganisms (GCM) 10K type strain sequencing project: providing services to taxonomists for standard genome sequencing and annotation.</title>
        <authorList>
            <consortium name="The Broad Institute Genomics Platform"/>
            <consortium name="The Broad Institute Genome Sequencing Center for Infectious Disease"/>
            <person name="Wu L."/>
            <person name="Ma J."/>
        </authorList>
    </citation>
    <scope>NUCLEOTIDE SEQUENCE [LARGE SCALE GENOMIC DNA]</scope>
    <source>
        <strain evidence="9">CGMCC 1.15342</strain>
    </source>
</reference>